<dbReference type="EMBL" id="CYKH01000930">
    <property type="protein sequence ID" value="CUI14289.1"/>
    <property type="molecule type" value="Genomic_DNA"/>
</dbReference>
<sequence length="114" mass="12455">MRAFLLVACVVATTVVGSAIRPQRLLGSKLGFPYPQALLNDLDGVFRVSLDDGTTLLENITGYRNIPFAAPMTSSSRFMIGSNSKLYTTVALYQLQEQGKFRMTDSVASLFNAQ</sequence>
<organism evidence="3 4">
    <name type="scientific">Bodo saltans</name>
    <name type="common">Flagellated protozoan</name>
    <dbReference type="NCBI Taxonomy" id="75058"/>
    <lineage>
        <taxon>Eukaryota</taxon>
        <taxon>Discoba</taxon>
        <taxon>Euglenozoa</taxon>
        <taxon>Kinetoplastea</taxon>
        <taxon>Metakinetoplastina</taxon>
        <taxon>Eubodonida</taxon>
        <taxon>Bodonidae</taxon>
        <taxon>Bodo</taxon>
    </lineage>
</organism>
<dbReference type="InterPro" id="IPR012338">
    <property type="entry name" value="Beta-lactam/transpept-like"/>
</dbReference>
<dbReference type="SUPFAM" id="SSF56601">
    <property type="entry name" value="beta-lactamase/transpeptidase-like"/>
    <property type="match status" value="1"/>
</dbReference>
<keyword evidence="1" id="KW-0732">Signal</keyword>
<evidence type="ECO:0000313" key="3">
    <source>
        <dbReference type="EMBL" id="CUI14289.1"/>
    </source>
</evidence>
<feature type="signal peptide" evidence="1">
    <location>
        <begin position="1"/>
        <end position="19"/>
    </location>
</feature>
<evidence type="ECO:0000313" key="4">
    <source>
        <dbReference type="Proteomes" id="UP000051952"/>
    </source>
</evidence>
<dbReference type="AlphaFoldDB" id="A0A0S4KIE1"/>
<evidence type="ECO:0000259" key="2">
    <source>
        <dbReference type="Pfam" id="PF00144"/>
    </source>
</evidence>
<dbReference type="Gene3D" id="3.40.710.10">
    <property type="entry name" value="DD-peptidase/beta-lactamase superfamily"/>
    <property type="match status" value="1"/>
</dbReference>
<protein>
    <submittedName>
        <fullName evidence="3">Beta lactamase-like protein, putative</fullName>
    </submittedName>
</protein>
<keyword evidence="4" id="KW-1185">Reference proteome</keyword>
<accession>A0A0S4KIE1</accession>
<reference evidence="4" key="1">
    <citation type="submission" date="2015-09" db="EMBL/GenBank/DDBJ databases">
        <authorList>
            <consortium name="Pathogen Informatics"/>
        </authorList>
    </citation>
    <scope>NUCLEOTIDE SEQUENCE [LARGE SCALE GENOMIC DNA]</scope>
    <source>
        <strain evidence="4">Lake Konstanz</strain>
    </source>
</reference>
<dbReference type="Proteomes" id="UP000051952">
    <property type="component" value="Unassembled WGS sequence"/>
</dbReference>
<feature type="chain" id="PRO_5006623294" evidence="1">
    <location>
        <begin position="20"/>
        <end position="114"/>
    </location>
</feature>
<feature type="domain" description="Beta-lactamase-related" evidence="2">
    <location>
        <begin position="43"/>
        <end position="108"/>
    </location>
</feature>
<dbReference type="Pfam" id="PF00144">
    <property type="entry name" value="Beta-lactamase"/>
    <property type="match status" value="1"/>
</dbReference>
<name>A0A0S4KIE1_BODSA</name>
<evidence type="ECO:0000256" key="1">
    <source>
        <dbReference type="SAM" id="SignalP"/>
    </source>
</evidence>
<proteinExistence type="predicted"/>
<dbReference type="InterPro" id="IPR001466">
    <property type="entry name" value="Beta-lactam-related"/>
</dbReference>
<dbReference type="OrthoDB" id="10250282at2759"/>
<dbReference type="VEuPathDB" id="TriTrypDB:BSAL_83105"/>
<feature type="non-terminal residue" evidence="3">
    <location>
        <position position="114"/>
    </location>
</feature>
<gene>
    <name evidence="3" type="ORF">BSAL_83105</name>
</gene>